<proteinExistence type="predicted"/>
<sequence>MCPLCSSAPGGRHLVVAEICNYEVTCEEEAKRRNSGTKTKTFEESTKTASIRRIQEGTYGVFAPAHHKKCVLINSLYGVSNATPYAVMTAVTLAYSDTINTGLKNEVHGTLLDPFQIPYPEGKLTIEELINKFINEGRREDDEMEAFIKEFKTNNELLLKERHNSLCELRFEVYGLTRALEKANSVNGEIKGVTTRGGKTTIETT</sequence>
<dbReference type="EMBL" id="BQNB010021669">
    <property type="protein sequence ID" value="GJU08804.1"/>
    <property type="molecule type" value="Genomic_DNA"/>
</dbReference>
<gene>
    <name evidence="1" type="ORF">Tco_1125234</name>
</gene>
<comment type="caution">
    <text evidence="1">The sequence shown here is derived from an EMBL/GenBank/DDBJ whole genome shotgun (WGS) entry which is preliminary data.</text>
</comment>
<organism evidence="1 2">
    <name type="scientific">Tanacetum coccineum</name>
    <dbReference type="NCBI Taxonomy" id="301880"/>
    <lineage>
        <taxon>Eukaryota</taxon>
        <taxon>Viridiplantae</taxon>
        <taxon>Streptophyta</taxon>
        <taxon>Embryophyta</taxon>
        <taxon>Tracheophyta</taxon>
        <taxon>Spermatophyta</taxon>
        <taxon>Magnoliopsida</taxon>
        <taxon>eudicotyledons</taxon>
        <taxon>Gunneridae</taxon>
        <taxon>Pentapetalae</taxon>
        <taxon>asterids</taxon>
        <taxon>campanulids</taxon>
        <taxon>Asterales</taxon>
        <taxon>Asteraceae</taxon>
        <taxon>Asteroideae</taxon>
        <taxon>Anthemideae</taxon>
        <taxon>Anthemidinae</taxon>
        <taxon>Tanacetum</taxon>
    </lineage>
</organism>
<keyword evidence="2" id="KW-1185">Reference proteome</keyword>
<reference evidence="1" key="2">
    <citation type="submission" date="2022-01" db="EMBL/GenBank/DDBJ databases">
        <authorList>
            <person name="Yamashiro T."/>
            <person name="Shiraishi A."/>
            <person name="Satake H."/>
            <person name="Nakayama K."/>
        </authorList>
    </citation>
    <scope>NUCLEOTIDE SEQUENCE</scope>
</reference>
<evidence type="ECO:0000313" key="1">
    <source>
        <dbReference type="EMBL" id="GJU08804.1"/>
    </source>
</evidence>
<evidence type="ECO:0000313" key="2">
    <source>
        <dbReference type="Proteomes" id="UP001151760"/>
    </source>
</evidence>
<protein>
    <recommendedName>
        <fullName evidence="3">DNA-directed DNA polymerase</fullName>
    </recommendedName>
</protein>
<dbReference type="Proteomes" id="UP001151760">
    <property type="component" value="Unassembled WGS sequence"/>
</dbReference>
<name>A0ABQ5JCI8_9ASTR</name>
<evidence type="ECO:0008006" key="3">
    <source>
        <dbReference type="Google" id="ProtNLM"/>
    </source>
</evidence>
<accession>A0ABQ5JCI8</accession>
<reference evidence="1" key="1">
    <citation type="journal article" date="2022" name="Int. J. Mol. Sci.">
        <title>Draft Genome of Tanacetum Coccineum: Genomic Comparison of Closely Related Tanacetum-Family Plants.</title>
        <authorList>
            <person name="Yamashiro T."/>
            <person name="Shiraishi A."/>
            <person name="Nakayama K."/>
            <person name="Satake H."/>
        </authorList>
    </citation>
    <scope>NUCLEOTIDE SEQUENCE</scope>
</reference>